<dbReference type="Proteomes" id="UP001162501">
    <property type="component" value="Chromosome 12"/>
</dbReference>
<accession>A0AC59YB62</accession>
<sequence length="110" mass="11794">MSSTLLRSGRVDVRKLCNQSSLVRGVPPSPTTCSEPSAEPSEMSRAEGTARSSSGQSPVREEERDQAGAHQQYASTIQFWGGEGPLFIDGHLLTVSPHGGERGLVLFLLK</sequence>
<evidence type="ECO:0000313" key="1">
    <source>
        <dbReference type="EMBL" id="CAM9542930.1"/>
    </source>
</evidence>
<gene>
    <name evidence="1" type="ORF">MRATA1EN22A_LOCUS3993</name>
</gene>
<protein>
    <submittedName>
        <fullName evidence="1">Uncharacterized protein</fullName>
    </submittedName>
</protein>
<reference evidence="1" key="1">
    <citation type="submission" date="2023-05" db="EMBL/GenBank/DDBJ databases">
        <authorList>
            <consortium name="ELIXIR-Norway"/>
        </authorList>
    </citation>
    <scope>NUCLEOTIDE SEQUENCE</scope>
</reference>
<organism evidence="1 2">
    <name type="scientific">Rangifer tarandus platyrhynchus</name>
    <name type="common">Svalbard reindeer</name>
    <dbReference type="NCBI Taxonomy" id="3082113"/>
    <lineage>
        <taxon>Eukaryota</taxon>
        <taxon>Metazoa</taxon>
        <taxon>Chordata</taxon>
        <taxon>Craniata</taxon>
        <taxon>Vertebrata</taxon>
        <taxon>Euteleostomi</taxon>
        <taxon>Mammalia</taxon>
        <taxon>Eutheria</taxon>
        <taxon>Laurasiatheria</taxon>
        <taxon>Artiodactyla</taxon>
        <taxon>Ruminantia</taxon>
        <taxon>Pecora</taxon>
        <taxon>Cervidae</taxon>
        <taxon>Odocoileinae</taxon>
        <taxon>Rangifer</taxon>
    </lineage>
</organism>
<evidence type="ECO:0000313" key="2">
    <source>
        <dbReference type="Proteomes" id="UP001162501"/>
    </source>
</evidence>
<reference evidence="1" key="2">
    <citation type="submission" date="2025-03" db="EMBL/GenBank/DDBJ databases">
        <authorList>
            <consortium name="ELIXIR-Norway"/>
            <consortium name="Elixir Norway"/>
        </authorList>
    </citation>
    <scope>NUCLEOTIDE SEQUENCE</scope>
</reference>
<dbReference type="EMBL" id="OX596096">
    <property type="protein sequence ID" value="CAM9542930.1"/>
    <property type="molecule type" value="Genomic_DNA"/>
</dbReference>
<proteinExistence type="predicted"/>
<name>A0AC59YB62_RANTA</name>